<dbReference type="InterPro" id="IPR027417">
    <property type="entry name" value="P-loop_NTPase"/>
</dbReference>
<evidence type="ECO:0008006" key="2">
    <source>
        <dbReference type="Google" id="ProtNLM"/>
    </source>
</evidence>
<proteinExistence type="predicted"/>
<dbReference type="EMBL" id="LAZR01039940">
    <property type="protein sequence ID" value="KKL15759.1"/>
    <property type="molecule type" value="Genomic_DNA"/>
</dbReference>
<sequence>LKYFDELQGKPCPRCGEEILPHNRRVKVLRFASQSLPVQTDKLSKKGDMVAEVKNTQYPEFTYWLPPFLLKKDVTSRSQTQVIKDPYGGNDIIVEYVSYNQSTQSVAGQKVTFVWLDERAPEPFYDEQFPRLLLEDGDICISYTPTEDSDIGYYYDRVFERAKVFYRSDTMLDFYKREHNINYKQVSFTDSKESIAVIQMATDDNPLLTKERVDEMYVGYDDPILINMRRYGEFLAISGRIYKAFDMRTHFINYNKYFGVDSVNPRGIPDGWTFFRSEDWHDSVNLAIIFVALSPFNEAFVWAELNPSPEHNTTLAVCEMIAEVSGEERKFGMNLIDPLAGKNQSNTGRSVIDDMNGYFKEMKKQGVCTGGWWESANTKSVATKVDNNLRGREKIRERLYNSSLCGKPFNNRVVRDRLEKRLPTLWILDDCSLMAKSLQKWRLEKGKPTVKWGHFCTALEFLMKDVRFSPRKQHVFRPKKVLHRKYFVTNR</sequence>
<reference evidence="1" key="1">
    <citation type="journal article" date="2015" name="Nature">
        <title>Complex archaea that bridge the gap between prokaryotes and eukaryotes.</title>
        <authorList>
            <person name="Spang A."/>
            <person name="Saw J.H."/>
            <person name="Jorgensen S.L."/>
            <person name="Zaremba-Niedzwiedzka K."/>
            <person name="Martijn J."/>
            <person name="Lind A.E."/>
            <person name="van Eijk R."/>
            <person name="Schleper C."/>
            <person name="Guy L."/>
            <person name="Ettema T.J."/>
        </authorList>
    </citation>
    <scope>NUCLEOTIDE SEQUENCE</scope>
</reference>
<evidence type="ECO:0000313" key="1">
    <source>
        <dbReference type="EMBL" id="KKL15759.1"/>
    </source>
</evidence>
<accession>A0A0F9B1I4</accession>
<organism evidence="1">
    <name type="scientific">marine sediment metagenome</name>
    <dbReference type="NCBI Taxonomy" id="412755"/>
    <lineage>
        <taxon>unclassified sequences</taxon>
        <taxon>metagenomes</taxon>
        <taxon>ecological metagenomes</taxon>
    </lineage>
</organism>
<feature type="non-terminal residue" evidence="1">
    <location>
        <position position="1"/>
    </location>
</feature>
<dbReference type="Gene3D" id="3.40.50.300">
    <property type="entry name" value="P-loop containing nucleotide triphosphate hydrolases"/>
    <property type="match status" value="1"/>
</dbReference>
<comment type="caution">
    <text evidence="1">The sequence shown here is derived from an EMBL/GenBank/DDBJ whole genome shotgun (WGS) entry which is preliminary data.</text>
</comment>
<dbReference type="AlphaFoldDB" id="A0A0F9B1I4"/>
<gene>
    <name evidence="1" type="ORF">LCGC14_2502380</name>
</gene>
<protein>
    <recommendedName>
        <fullName evidence="2">Terminase large subunit gp17-like C-terminal domain-containing protein</fullName>
    </recommendedName>
</protein>
<name>A0A0F9B1I4_9ZZZZ</name>